<dbReference type="EMBL" id="JADPVI010000001">
    <property type="protein sequence ID" value="MBF8456246.1"/>
    <property type="molecule type" value="Genomic_DNA"/>
</dbReference>
<evidence type="ECO:0000313" key="5">
    <source>
        <dbReference type="Proteomes" id="UP000660070"/>
    </source>
</evidence>
<dbReference type="RefSeq" id="WP_196078780.1">
    <property type="nucleotide sequence ID" value="NZ_JADPVI010000001.1"/>
</dbReference>
<keyword evidence="1 2" id="KW-0732">Signal</keyword>
<reference evidence="4 5" key="1">
    <citation type="submission" date="2020-11" db="EMBL/GenBank/DDBJ databases">
        <title>Kaistella gelatinilytica sp. nov., a flavobacterium isolated from Antarctic Soil.</title>
        <authorList>
            <person name="Li J."/>
        </authorList>
    </citation>
    <scope>NUCLEOTIDE SEQUENCE [LARGE SCALE GENOMIC DNA]</scope>
    <source>
        <strain evidence="4 5">G5-32</strain>
    </source>
</reference>
<dbReference type="Proteomes" id="UP000660070">
    <property type="component" value="Unassembled WGS sequence"/>
</dbReference>
<feature type="signal peptide" evidence="2">
    <location>
        <begin position="1"/>
        <end position="18"/>
    </location>
</feature>
<evidence type="ECO:0000313" key="4">
    <source>
        <dbReference type="EMBL" id="MBF8456246.1"/>
    </source>
</evidence>
<dbReference type="InterPro" id="IPR026444">
    <property type="entry name" value="Secre_tail"/>
</dbReference>
<feature type="chain" id="PRO_5045362094" evidence="2">
    <location>
        <begin position="19"/>
        <end position="230"/>
    </location>
</feature>
<evidence type="ECO:0000259" key="3">
    <source>
        <dbReference type="Pfam" id="PF18962"/>
    </source>
</evidence>
<evidence type="ECO:0000256" key="1">
    <source>
        <dbReference type="ARBA" id="ARBA00022729"/>
    </source>
</evidence>
<keyword evidence="5" id="KW-1185">Reference proteome</keyword>
<proteinExistence type="predicted"/>
<sequence length="230" mass="25227">MKKLFILSVICLMNFLFSQTIDFKGCIPLFENQNYTLNKTGTDSFGKNIYITTPVNGDQPCGGVGVCEFKLQWNNTSSRWEFLADQGDGDFVNPFLIYYSTTANGVGINPPNITIGTWLENTSVTTGACGGNLTNANGTMTGDVRTTVLAVNEFDKSAITIYPNPATEVINITGLDNIKNLKIFSADGKLISSNINTKGEINISKLPPGVYFVEINTDRYSISRIKFIKK</sequence>
<comment type="caution">
    <text evidence="4">The sequence shown here is derived from an EMBL/GenBank/DDBJ whole genome shotgun (WGS) entry which is preliminary data.</text>
</comment>
<evidence type="ECO:0000256" key="2">
    <source>
        <dbReference type="SAM" id="SignalP"/>
    </source>
</evidence>
<protein>
    <submittedName>
        <fullName evidence="4">T9SS type A sorting domain-containing protein</fullName>
    </submittedName>
</protein>
<name>A0ABS0F960_9FLAO</name>
<feature type="domain" description="Secretion system C-terminal sorting" evidence="3">
    <location>
        <begin position="161"/>
        <end position="223"/>
    </location>
</feature>
<dbReference type="NCBIfam" id="TIGR04183">
    <property type="entry name" value="Por_Secre_tail"/>
    <property type="match status" value="1"/>
</dbReference>
<dbReference type="Pfam" id="PF18962">
    <property type="entry name" value="Por_Secre_tail"/>
    <property type="match status" value="1"/>
</dbReference>
<gene>
    <name evidence="4" type="ORF">IV494_03545</name>
</gene>
<accession>A0ABS0F960</accession>
<organism evidence="4 5">
    <name type="scientific">Kaistella gelatinilytica</name>
    <dbReference type="NCBI Taxonomy" id="2787636"/>
    <lineage>
        <taxon>Bacteria</taxon>
        <taxon>Pseudomonadati</taxon>
        <taxon>Bacteroidota</taxon>
        <taxon>Flavobacteriia</taxon>
        <taxon>Flavobacteriales</taxon>
        <taxon>Weeksellaceae</taxon>
        <taxon>Chryseobacterium group</taxon>
        <taxon>Kaistella</taxon>
    </lineage>
</organism>